<accession>A0AAW5AXE1</accession>
<organism evidence="1 2">
    <name type="scientific">Phocaeicola vulgatus</name>
    <name type="common">Bacteroides vulgatus</name>
    <dbReference type="NCBI Taxonomy" id="821"/>
    <lineage>
        <taxon>Bacteria</taxon>
        <taxon>Pseudomonadati</taxon>
        <taxon>Bacteroidota</taxon>
        <taxon>Bacteroidia</taxon>
        <taxon>Bacteroidales</taxon>
        <taxon>Bacteroidaceae</taxon>
        <taxon>Phocaeicola</taxon>
    </lineage>
</organism>
<dbReference type="EMBL" id="JAKKWZ010000069">
    <property type="protein sequence ID" value="MCG0342422.1"/>
    <property type="molecule type" value="Genomic_DNA"/>
</dbReference>
<dbReference type="AlphaFoldDB" id="A0AAW5AXE1"/>
<feature type="non-terminal residue" evidence="1">
    <location>
        <position position="68"/>
    </location>
</feature>
<gene>
    <name evidence="1" type="ORF">L4X52_20965</name>
</gene>
<name>A0AAW5AXE1_PHOVU</name>
<evidence type="ECO:0000313" key="1">
    <source>
        <dbReference type="EMBL" id="MCG0342422.1"/>
    </source>
</evidence>
<protein>
    <submittedName>
        <fullName evidence="1">Uncharacterized protein</fullName>
    </submittedName>
</protein>
<reference evidence="1" key="1">
    <citation type="submission" date="2022-01" db="EMBL/GenBank/DDBJ databases">
        <authorList>
            <person name="Mingchao X."/>
        </authorList>
    </citation>
    <scope>NUCLEOTIDE SEQUENCE</scope>
    <source>
        <strain evidence="1">Bv4372</strain>
    </source>
</reference>
<evidence type="ECO:0000313" key="2">
    <source>
        <dbReference type="Proteomes" id="UP001201179"/>
    </source>
</evidence>
<sequence>MRVLPDNGELRVCGRAADGGDQSGIRHHSQQLRPLAWIFQKGDHFRIPSDDQQLHLFRGFMDIAYHFR</sequence>
<dbReference type="RefSeq" id="WP_237472162.1">
    <property type="nucleotide sequence ID" value="NZ_JAKKWZ010000069.1"/>
</dbReference>
<comment type="caution">
    <text evidence="1">The sequence shown here is derived from an EMBL/GenBank/DDBJ whole genome shotgun (WGS) entry which is preliminary data.</text>
</comment>
<proteinExistence type="predicted"/>
<dbReference type="Proteomes" id="UP001201179">
    <property type="component" value="Unassembled WGS sequence"/>
</dbReference>